<organism evidence="1 2">
    <name type="scientific">Gilvimarinus gilvus</name>
    <dbReference type="NCBI Taxonomy" id="3058038"/>
    <lineage>
        <taxon>Bacteria</taxon>
        <taxon>Pseudomonadati</taxon>
        <taxon>Pseudomonadota</taxon>
        <taxon>Gammaproteobacteria</taxon>
        <taxon>Cellvibrionales</taxon>
        <taxon>Cellvibrionaceae</taxon>
        <taxon>Gilvimarinus</taxon>
    </lineage>
</organism>
<sequence length="367" mass="41874">MADIISLKKAVSPLLRDAEKYHGFEIENRSIDDGDIEYSVFFQKPNEDPVPLSKPSLALFHGDPLLYDEECRKLRDSRLSEVLSTEEFPRNLRNFEELQRAQKAKRITPFVGAGSSISAGCSSWVGYLRSKAIELGVDEAEVEKHLSEFLYEDLLEKVQSQPRGRDFEFYFEQDFSHADPEGSFSWVLPELFDGCVITTNFDRVIEDCFSRQGASFTEKVTGLNNPYNFLKAITRGDRYLLKLHGNIDDPAYRVFTKREYCSAYGETEVVDMSFPLPVLLSLLYQSQSFLFLGCSLSVDRTIATFKRLVEEEGSQKVADHFAIIERPEDGEGQDQLATLMTDCNIKPIWYESGQHYKVDDILGLLLI</sequence>
<dbReference type="EMBL" id="JAXAFO010000006">
    <property type="protein sequence ID" value="MDX6848670.1"/>
    <property type="molecule type" value="Genomic_DNA"/>
</dbReference>
<reference evidence="1 2" key="1">
    <citation type="submission" date="2023-11" db="EMBL/GenBank/DDBJ databases">
        <title>Gilvimarinus fulvus sp. nov., isolated from the surface of Kelp.</title>
        <authorList>
            <person name="Sun Y.Y."/>
            <person name="Gong Y."/>
            <person name="Du Z.J."/>
        </authorList>
    </citation>
    <scope>NUCLEOTIDE SEQUENCE [LARGE SCALE GENOMIC DNA]</scope>
    <source>
        <strain evidence="1 2">SDUM040013</strain>
    </source>
</reference>
<proteinExistence type="predicted"/>
<protein>
    <submittedName>
        <fullName evidence="1">SIR2 family protein</fullName>
    </submittedName>
</protein>
<keyword evidence="2" id="KW-1185">Reference proteome</keyword>
<dbReference type="Pfam" id="PF13289">
    <property type="entry name" value="SIR2_2"/>
    <property type="match status" value="1"/>
</dbReference>
<dbReference type="Proteomes" id="UP001273505">
    <property type="component" value="Unassembled WGS sequence"/>
</dbReference>
<evidence type="ECO:0000313" key="1">
    <source>
        <dbReference type="EMBL" id="MDX6848670.1"/>
    </source>
</evidence>
<accession>A0ABU4RUW2</accession>
<evidence type="ECO:0000313" key="2">
    <source>
        <dbReference type="Proteomes" id="UP001273505"/>
    </source>
</evidence>
<dbReference type="RefSeq" id="WP_302724127.1">
    <property type="nucleotide sequence ID" value="NZ_JAULRU010000731.1"/>
</dbReference>
<dbReference type="SUPFAM" id="SSF52467">
    <property type="entry name" value="DHS-like NAD/FAD-binding domain"/>
    <property type="match status" value="1"/>
</dbReference>
<name>A0ABU4RUW2_9GAMM</name>
<comment type="caution">
    <text evidence="1">The sequence shown here is derived from an EMBL/GenBank/DDBJ whole genome shotgun (WGS) entry which is preliminary data.</text>
</comment>
<gene>
    <name evidence="1" type="ORF">SCD92_04815</name>
</gene>
<dbReference type="InterPro" id="IPR029035">
    <property type="entry name" value="DHS-like_NAD/FAD-binding_dom"/>
</dbReference>